<accession>A0A1G7YF45</accession>
<dbReference type="STRING" id="440168.SAMN04487974_11390"/>
<protein>
    <recommendedName>
        <fullName evidence="3">Multidrug export protein MepA</fullName>
    </recommendedName>
</protein>
<dbReference type="AlphaFoldDB" id="A0A1G7YF45"/>
<organism evidence="11 12">
    <name type="scientific">Pelagibacterium luteolum</name>
    <dbReference type="NCBI Taxonomy" id="440168"/>
    <lineage>
        <taxon>Bacteria</taxon>
        <taxon>Pseudomonadati</taxon>
        <taxon>Pseudomonadota</taxon>
        <taxon>Alphaproteobacteria</taxon>
        <taxon>Hyphomicrobiales</taxon>
        <taxon>Devosiaceae</taxon>
        <taxon>Pelagibacterium</taxon>
    </lineage>
</organism>
<feature type="transmembrane region" description="Helical" evidence="10">
    <location>
        <begin position="199"/>
        <end position="218"/>
    </location>
</feature>
<dbReference type="GO" id="GO:0015297">
    <property type="term" value="F:antiporter activity"/>
    <property type="evidence" value="ECO:0007669"/>
    <property type="project" value="InterPro"/>
</dbReference>
<dbReference type="OrthoDB" id="7805940at2"/>
<dbReference type="RefSeq" id="WP_090597857.1">
    <property type="nucleotide sequence ID" value="NZ_FNCS01000013.1"/>
</dbReference>
<dbReference type="GO" id="GO:0042910">
    <property type="term" value="F:xenobiotic transmembrane transporter activity"/>
    <property type="evidence" value="ECO:0007669"/>
    <property type="project" value="InterPro"/>
</dbReference>
<keyword evidence="9" id="KW-0046">Antibiotic resistance</keyword>
<evidence type="ECO:0000313" key="12">
    <source>
        <dbReference type="Proteomes" id="UP000199495"/>
    </source>
</evidence>
<sequence>MPSGPATENRFLTVPIGRLFLSNAVPMILVMSMGGLLNLFDAAFLGHYVGAEALTAVSLGFPVVMTTFALSTLVGGGMASLLARQLGATDRGAGGATFSGAHGLAMFISLLFIAIYLAAGRHLVGQLAGAQDDITAMAHLYLLILVLGTPLQFLLGLHADALRVEGRAGTIGLLSIGVTIANIVLNYILIVTFNLGVAGSAWGTVIAQGGGLALMIGLRQRSETLLSLSTLRRHRWYSGWGAIIKLGAPLCLSFFGIALVSATVITALRLTAEAGYADTIAAYGIVTRIVSFAFLPQMAIGLAMQSIVGNNFGAGLYHRSDATLRLALGMVFFYCLAVALCLLATNTSIGGAFAGDPAVVAQVGVILRPMFTLYLFSGPILVLALYFQAVGMPGQTAALTLIKPFLLAPLLVTAMAALAGPDTLWFAFPAADGIMCVIALVMVLRTRARGSSQAGFGASMTDAKA</sequence>
<proteinExistence type="inferred from homology"/>
<dbReference type="InterPro" id="IPR002528">
    <property type="entry name" value="MATE_fam"/>
</dbReference>
<dbReference type="PANTHER" id="PTHR43549">
    <property type="entry name" value="MULTIDRUG RESISTANCE PROTEIN YPNP-RELATED"/>
    <property type="match status" value="1"/>
</dbReference>
<feature type="transmembrane region" description="Helical" evidence="10">
    <location>
        <begin position="171"/>
        <end position="193"/>
    </location>
</feature>
<feature type="transmembrane region" description="Helical" evidence="10">
    <location>
        <begin position="20"/>
        <end position="40"/>
    </location>
</feature>
<feature type="transmembrane region" description="Helical" evidence="10">
    <location>
        <begin position="399"/>
        <end position="418"/>
    </location>
</feature>
<dbReference type="InterPro" id="IPR045070">
    <property type="entry name" value="MATE_MepA-like"/>
</dbReference>
<dbReference type="InterPro" id="IPR052031">
    <property type="entry name" value="Membrane_Transporter-Flippase"/>
</dbReference>
<dbReference type="Proteomes" id="UP000199495">
    <property type="component" value="Unassembled WGS sequence"/>
</dbReference>
<dbReference type="InterPro" id="IPR048279">
    <property type="entry name" value="MdtK-like"/>
</dbReference>
<evidence type="ECO:0000256" key="3">
    <source>
        <dbReference type="ARBA" id="ARBA00022106"/>
    </source>
</evidence>
<evidence type="ECO:0000256" key="1">
    <source>
        <dbReference type="ARBA" id="ARBA00004429"/>
    </source>
</evidence>
<comment type="similarity">
    <text evidence="2">Belongs to the multi antimicrobial extrusion (MATE) (TC 2.A.66.1) family. MepA subfamily.</text>
</comment>
<dbReference type="GO" id="GO:0046677">
    <property type="term" value="P:response to antibiotic"/>
    <property type="evidence" value="ECO:0007669"/>
    <property type="project" value="UniProtKB-KW"/>
</dbReference>
<keyword evidence="12" id="KW-1185">Reference proteome</keyword>
<feature type="transmembrane region" description="Helical" evidence="10">
    <location>
        <begin position="239"/>
        <end position="268"/>
    </location>
</feature>
<evidence type="ECO:0000256" key="4">
    <source>
        <dbReference type="ARBA" id="ARBA00022448"/>
    </source>
</evidence>
<feature type="transmembrane region" description="Helical" evidence="10">
    <location>
        <begin position="95"/>
        <end position="118"/>
    </location>
</feature>
<feature type="transmembrane region" description="Helical" evidence="10">
    <location>
        <begin position="424"/>
        <end position="444"/>
    </location>
</feature>
<keyword evidence="7 10" id="KW-1133">Transmembrane helix</keyword>
<feature type="transmembrane region" description="Helical" evidence="10">
    <location>
        <begin position="280"/>
        <end position="303"/>
    </location>
</feature>
<keyword evidence="5" id="KW-1003">Cell membrane</keyword>
<dbReference type="CDD" id="cd13143">
    <property type="entry name" value="MATE_MepA_like"/>
    <property type="match status" value="1"/>
</dbReference>
<keyword evidence="4" id="KW-0813">Transport</keyword>
<gene>
    <name evidence="11" type="ORF">SAMN04487974_11390</name>
</gene>
<evidence type="ECO:0000256" key="2">
    <source>
        <dbReference type="ARBA" id="ARBA00008417"/>
    </source>
</evidence>
<dbReference type="GO" id="GO:0005886">
    <property type="term" value="C:plasma membrane"/>
    <property type="evidence" value="ECO:0007669"/>
    <property type="project" value="UniProtKB-SubCell"/>
</dbReference>
<dbReference type="PIRSF" id="PIRSF006603">
    <property type="entry name" value="DinF"/>
    <property type="match status" value="1"/>
</dbReference>
<keyword evidence="6 10" id="KW-0812">Transmembrane</keyword>
<evidence type="ECO:0000256" key="6">
    <source>
        <dbReference type="ARBA" id="ARBA00022692"/>
    </source>
</evidence>
<dbReference type="EMBL" id="FNCS01000013">
    <property type="protein sequence ID" value="SDG94947.1"/>
    <property type="molecule type" value="Genomic_DNA"/>
</dbReference>
<evidence type="ECO:0000256" key="9">
    <source>
        <dbReference type="ARBA" id="ARBA00023251"/>
    </source>
</evidence>
<evidence type="ECO:0000256" key="10">
    <source>
        <dbReference type="SAM" id="Phobius"/>
    </source>
</evidence>
<feature type="transmembrane region" description="Helical" evidence="10">
    <location>
        <begin position="60"/>
        <end position="83"/>
    </location>
</feature>
<comment type="subcellular location">
    <subcellularLocation>
        <location evidence="1">Cell inner membrane</location>
        <topology evidence="1">Multi-pass membrane protein</topology>
    </subcellularLocation>
</comment>
<feature type="transmembrane region" description="Helical" evidence="10">
    <location>
        <begin position="324"/>
        <end position="345"/>
    </location>
</feature>
<evidence type="ECO:0000313" key="11">
    <source>
        <dbReference type="EMBL" id="SDG94947.1"/>
    </source>
</evidence>
<feature type="transmembrane region" description="Helical" evidence="10">
    <location>
        <begin position="365"/>
        <end position="387"/>
    </location>
</feature>
<feature type="transmembrane region" description="Helical" evidence="10">
    <location>
        <begin position="138"/>
        <end position="159"/>
    </location>
</feature>
<dbReference type="NCBIfam" id="TIGR00797">
    <property type="entry name" value="matE"/>
    <property type="match status" value="1"/>
</dbReference>
<dbReference type="PANTHER" id="PTHR43549:SF3">
    <property type="entry name" value="MULTIDRUG RESISTANCE PROTEIN YPNP-RELATED"/>
    <property type="match status" value="1"/>
</dbReference>
<keyword evidence="8 10" id="KW-0472">Membrane</keyword>
<name>A0A1G7YF45_9HYPH</name>
<evidence type="ECO:0000256" key="8">
    <source>
        <dbReference type="ARBA" id="ARBA00023136"/>
    </source>
</evidence>
<evidence type="ECO:0000256" key="5">
    <source>
        <dbReference type="ARBA" id="ARBA00022475"/>
    </source>
</evidence>
<dbReference type="Pfam" id="PF01554">
    <property type="entry name" value="MatE"/>
    <property type="match status" value="2"/>
</dbReference>
<evidence type="ECO:0000256" key="7">
    <source>
        <dbReference type="ARBA" id="ARBA00022989"/>
    </source>
</evidence>
<reference evidence="11 12" key="1">
    <citation type="submission" date="2016-10" db="EMBL/GenBank/DDBJ databases">
        <authorList>
            <person name="de Groot N.N."/>
        </authorList>
    </citation>
    <scope>NUCLEOTIDE SEQUENCE [LARGE SCALE GENOMIC DNA]</scope>
    <source>
        <strain evidence="11 12">CGMCC 1.10267</strain>
    </source>
</reference>